<keyword evidence="3" id="KW-1185">Reference proteome</keyword>
<feature type="transmembrane region" description="Helical" evidence="1">
    <location>
        <begin position="45"/>
        <end position="66"/>
    </location>
</feature>
<proteinExistence type="predicted"/>
<sequence length="196" mass="23014">MNNAAPIPDVYMHIRVIIGIILGLSVSRLLNGLAGFVQHPSSKKIYYTHLIWVVFTLISVLHFWWFEFYLYTVPKWTFELYLFVVFYSSLYFLLCTLLFPDKMDEYSGYSEYFMSRRKWFFGLLATIFIVDVIDTAIKGYEHILSFGFIYPGRNFIFASAAISAIFITNRRYHLAVAIASLFFQTFWILRAFSTLS</sequence>
<protein>
    <recommendedName>
        <fullName evidence="4">Mll4938 protein</fullName>
    </recommendedName>
</protein>
<evidence type="ECO:0000256" key="1">
    <source>
        <dbReference type="SAM" id="Phobius"/>
    </source>
</evidence>
<feature type="transmembrane region" description="Helical" evidence="1">
    <location>
        <begin position="174"/>
        <end position="193"/>
    </location>
</feature>
<keyword evidence="1" id="KW-0472">Membrane</keyword>
<evidence type="ECO:0008006" key="4">
    <source>
        <dbReference type="Google" id="ProtNLM"/>
    </source>
</evidence>
<dbReference type="RefSeq" id="WP_266350621.1">
    <property type="nucleotide sequence ID" value="NZ_JAPKNG010000006.1"/>
</dbReference>
<organism evidence="2 3">
    <name type="scientific">Kaistia dalseonensis</name>
    <dbReference type="NCBI Taxonomy" id="410840"/>
    <lineage>
        <taxon>Bacteria</taxon>
        <taxon>Pseudomonadati</taxon>
        <taxon>Pseudomonadota</taxon>
        <taxon>Alphaproteobacteria</taxon>
        <taxon>Hyphomicrobiales</taxon>
        <taxon>Kaistiaceae</taxon>
        <taxon>Kaistia</taxon>
    </lineage>
</organism>
<keyword evidence="1" id="KW-0812">Transmembrane</keyword>
<dbReference type="Proteomes" id="UP001241603">
    <property type="component" value="Unassembled WGS sequence"/>
</dbReference>
<feature type="transmembrane region" description="Helical" evidence="1">
    <location>
        <begin position="143"/>
        <end position="167"/>
    </location>
</feature>
<reference evidence="2 3" key="1">
    <citation type="submission" date="2023-07" db="EMBL/GenBank/DDBJ databases">
        <title>Genomic Encyclopedia of Type Strains, Phase IV (KMG-IV): sequencing the most valuable type-strain genomes for metagenomic binning, comparative biology and taxonomic classification.</title>
        <authorList>
            <person name="Goeker M."/>
        </authorList>
    </citation>
    <scope>NUCLEOTIDE SEQUENCE [LARGE SCALE GENOMIC DNA]</scope>
    <source>
        <strain evidence="2 3">B6-8</strain>
    </source>
</reference>
<comment type="caution">
    <text evidence="2">The sequence shown here is derived from an EMBL/GenBank/DDBJ whole genome shotgun (WGS) entry which is preliminary data.</text>
</comment>
<keyword evidence="1" id="KW-1133">Transmembrane helix</keyword>
<accession>A0ABU0HBQ2</accession>
<feature type="transmembrane region" description="Helical" evidence="1">
    <location>
        <begin position="12"/>
        <end position="33"/>
    </location>
</feature>
<gene>
    <name evidence="2" type="ORF">QO014_004137</name>
</gene>
<feature type="transmembrane region" description="Helical" evidence="1">
    <location>
        <begin position="78"/>
        <end position="99"/>
    </location>
</feature>
<evidence type="ECO:0000313" key="3">
    <source>
        <dbReference type="Proteomes" id="UP001241603"/>
    </source>
</evidence>
<evidence type="ECO:0000313" key="2">
    <source>
        <dbReference type="EMBL" id="MDQ0439731.1"/>
    </source>
</evidence>
<name>A0ABU0HBQ2_9HYPH</name>
<dbReference type="EMBL" id="JAUSVO010000006">
    <property type="protein sequence ID" value="MDQ0439731.1"/>
    <property type="molecule type" value="Genomic_DNA"/>
</dbReference>
<feature type="transmembrane region" description="Helical" evidence="1">
    <location>
        <begin position="119"/>
        <end position="137"/>
    </location>
</feature>